<evidence type="ECO:0000313" key="3">
    <source>
        <dbReference type="EMBL" id="MFD1736941.1"/>
    </source>
</evidence>
<keyword evidence="1" id="KW-0732">Signal</keyword>
<evidence type="ECO:0000256" key="1">
    <source>
        <dbReference type="ARBA" id="ARBA00022729"/>
    </source>
</evidence>
<dbReference type="InterPro" id="IPR001119">
    <property type="entry name" value="SLH_dom"/>
</dbReference>
<gene>
    <name evidence="3" type="ORF">ACFSCX_10240</name>
</gene>
<accession>A0ABW4LQ00</accession>
<proteinExistence type="predicted"/>
<comment type="caution">
    <text evidence="3">The sequence shown here is derived from an EMBL/GenBank/DDBJ whole genome shotgun (WGS) entry which is preliminary data.</text>
</comment>
<evidence type="ECO:0000313" key="4">
    <source>
        <dbReference type="Proteomes" id="UP001597214"/>
    </source>
</evidence>
<sequence length="447" mass="49367">MKGTLNKKSLLVIPILVCFLISGTSSIYANTMKHEFTSSSEQTIVYDDYQTGQYWSEDMLWAIDKGIISGYINAKHPTTGQLGNWLNPYGSLTEAQLLTMLFRYAKKEELETTEATNPNFWASVPYQIAKRYSLPTIGSLENTAPASAETTRGTMARILATLYFERPVTIHQAVQFMYDAGLSNGYADSTGNYPKTFHSYSPEKVLNRAQIVTFIKKYHDFLATGKNLTPKKEVVIGIAVDYGRHTYGSLNQQEFDAVISIVNEAIKNIYEVELHSDYHEYFAEYFNGERYAGNIRDAIEPQDRGLASAGARLGALSDAGVLSDEMERAYRTALIAHSVLANTGAQDPGDGLPDSAYDALFRKQADCDTDANIYSAVFDAMGYNTAIIAGNNHATVFVEVSGSWFRLSGSTFEKANFKASMANGYVKISPTNGDSINKDGTVTRDNN</sequence>
<name>A0ABW4LQ00_9BACI</name>
<keyword evidence="4" id="KW-1185">Reference proteome</keyword>
<reference evidence="4" key="1">
    <citation type="journal article" date="2019" name="Int. J. Syst. Evol. Microbiol.">
        <title>The Global Catalogue of Microorganisms (GCM) 10K type strain sequencing project: providing services to taxonomists for standard genome sequencing and annotation.</title>
        <authorList>
            <consortium name="The Broad Institute Genomics Platform"/>
            <consortium name="The Broad Institute Genome Sequencing Center for Infectious Disease"/>
            <person name="Wu L."/>
            <person name="Ma J."/>
        </authorList>
    </citation>
    <scope>NUCLEOTIDE SEQUENCE [LARGE SCALE GENOMIC DNA]</scope>
    <source>
        <strain evidence="4">CCUG 49339</strain>
    </source>
</reference>
<feature type="domain" description="SLH" evidence="2">
    <location>
        <begin position="42"/>
        <end position="115"/>
    </location>
</feature>
<evidence type="ECO:0000259" key="2">
    <source>
        <dbReference type="PROSITE" id="PS51272"/>
    </source>
</evidence>
<protein>
    <recommendedName>
        <fullName evidence="2">SLH domain-containing protein</fullName>
    </recommendedName>
</protein>
<dbReference type="RefSeq" id="WP_377928130.1">
    <property type="nucleotide sequence ID" value="NZ_JBHUEM010000014.1"/>
</dbReference>
<dbReference type="Proteomes" id="UP001597214">
    <property type="component" value="Unassembled WGS sequence"/>
</dbReference>
<dbReference type="PROSITE" id="PS51272">
    <property type="entry name" value="SLH"/>
    <property type="match status" value="1"/>
</dbReference>
<dbReference type="EMBL" id="JBHUEM010000014">
    <property type="protein sequence ID" value="MFD1736941.1"/>
    <property type="molecule type" value="Genomic_DNA"/>
</dbReference>
<organism evidence="3 4">
    <name type="scientific">Bacillus salitolerans</name>
    <dbReference type="NCBI Taxonomy" id="1437434"/>
    <lineage>
        <taxon>Bacteria</taxon>
        <taxon>Bacillati</taxon>
        <taxon>Bacillota</taxon>
        <taxon>Bacilli</taxon>
        <taxon>Bacillales</taxon>
        <taxon>Bacillaceae</taxon>
        <taxon>Bacillus</taxon>
    </lineage>
</organism>